<dbReference type="AlphaFoldDB" id="A0A2H3KR62"/>
<keyword evidence="1" id="KW-1133">Transmembrane helix</keyword>
<dbReference type="SUPFAM" id="SSF55729">
    <property type="entry name" value="Acyl-CoA N-acyltransferases (Nat)"/>
    <property type="match status" value="1"/>
</dbReference>
<dbReference type="InterPro" id="IPR016181">
    <property type="entry name" value="Acyl_CoA_acyltransferase"/>
</dbReference>
<dbReference type="GO" id="GO:0016747">
    <property type="term" value="F:acyltransferase activity, transferring groups other than amino-acyl groups"/>
    <property type="evidence" value="ECO:0007669"/>
    <property type="project" value="InterPro"/>
</dbReference>
<feature type="transmembrane region" description="Helical" evidence="1">
    <location>
        <begin position="190"/>
        <end position="210"/>
    </location>
</feature>
<feature type="transmembrane region" description="Helical" evidence="1">
    <location>
        <begin position="257"/>
        <end position="277"/>
    </location>
</feature>
<dbReference type="Pfam" id="PF00583">
    <property type="entry name" value="Acetyltransf_1"/>
    <property type="match status" value="1"/>
</dbReference>
<reference evidence="3 4" key="1">
    <citation type="submission" date="2016-05" db="EMBL/GenBank/DDBJ databases">
        <authorList>
            <person name="Lavstsen T."/>
            <person name="Jespersen J.S."/>
        </authorList>
    </citation>
    <scope>NUCLEOTIDE SEQUENCE [LARGE SCALE GENOMIC DNA]</scope>
    <source>
        <strain evidence="3 4">B7-9</strain>
    </source>
</reference>
<evidence type="ECO:0000313" key="3">
    <source>
        <dbReference type="EMBL" id="PDW01012.1"/>
    </source>
</evidence>
<accession>A0A2H3KR62</accession>
<evidence type="ECO:0000259" key="2">
    <source>
        <dbReference type="PROSITE" id="PS51186"/>
    </source>
</evidence>
<keyword evidence="4" id="KW-1185">Reference proteome</keyword>
<dbReference type="RefSeq" id="WP_097650619.1">
    <property type="nucleotide sequence ID" value="NZ_LYXE01000017.1"/>
</dbReference>
<keyword evidence="1" id="KW-0472">Membrane</keyword>
<feature type="transmembrane region" description="Helical" evidence="1">
    <location>
        <begin position="222"/>
        <end position="245"/>
    </location>
</feature>
<protein>
    <recommendedName>
        <fullName evidence="2">N-acetyltransferase domain-containing protein</fullName>
    </recommendedName>
</protein>
<evidence type="ECO:0000313" key="4">
    <source>
        <dbReference type="Proteomes" id="UP000220922"/>
    </source>
</evidence>
<dbReference type="Proteomes" id="UP000220922">
    <property type="component" value="Unassembled WGS sequence"/>
</dbReference>
<dbReference type="InterPro" id="IPR000182">
    <property type="entry name" value="GNAT_dom"/>
</dbReference>
<sequence>MHQASAVAVQSRSEGGTVTVRLMRADDAEPLRQVVNRAFPLFDRMTFSTHNHDVFVAVDADERVVGGVVLDVSPRPDCDAPRGRTGTVVYICADPEAHLPGIGGALRDAASQYFAQVGCRETFARIDAVNTASQQLHRRGGYELLPMRIQMHRWGWHLPLRWHAAGHGFDPGMQLWVRDEQALPVTTPSLWSRLLVTLILNVLLLGLVAWRDPRATADPLTLMFGLALTATLLLGVREAAIWLVAATQRQQVSHAPWPNGLGLAGLLALGVGVWFPLTGSTTPTTPGWRHERAIPALGRAYLAGGLAVAALTWSVLLITPDPAWVWWPEIHTACTRWHDH</sequence>
<dbReference type="PROSITE" id="PS51186">
    <property type="entry name" value="GNAT"/>
    <property type="match status" value="1"/>
</dbReference>
<keyword evidence="1" id="KW-0812">Transmembrane</keyword>
<name>A0A2H3KR62_9CHLR</name>
<dbReference type="Gene3D" id="3.40.630.30">
    <property type="match status" value="1"/>
</dbReference>
<gene>
    <name evidence="3" type="ORF">A9Q02_21290</name>
</gene>
<feature type="transmembrane region" description="Helical" evidence="1">
    <location>
        <begin position="298"/>
        <end position="318"/>
    </location>
</feature>
<dbReference type="EMBL" id="LYXE01000017">
    <property type="protein sequence ID" value="PDW01012.1"/>
    <property type="molecule type" value="Genomic_DNA"/>
</dbReference>
<comment type="caution">
    <text evidence="3">The sequence shown here is derived from an EMBL/GenBank/DDBJ whole genome shotgun (WGS) entry which is preliminary data.</text>
</comment>
<organism evidence="3 4">
    <name type="scientific">Candidatus Chloroploca asiatica</name>
    <dbReference type="NCBI Taxonomy" id="1506545"/>
    <lineage>
        <taxon>Bacteria</taxon>
        <taxon>Bacillati</taxon>
        <taxon>Chloroflexota</taxon>
        <taxon>Chloroflexia</taxon>
        <taxon>Chloroflexales</taxon>
        <taxon>Chloroflexineae</taxon>
        <taxon>Oscillochloridaceae</taxon>
        <taxon>Candidatus Chloroploca</taxon>
    </lineage>
</organism>
<proteinExistence type="predicted"/>
<dbReference type="OrthoDB" id="5319888at2"/>
<feature type="domain" description="N-acetyltransferase" evidence="2">
    <location>
        <begin position="18"/>
        <end position="165"/>
    </location>
</feature>
<evidence type="ECO:0000256" key="1">
    <source>
        <dbReference type="SAM" id="Phobius"/>
    </source>
</evidence>